<dbReference type="PROSITE" id="PS51670">
    <property type="entry name" value="SHKT"/>
    <property type="match status" value="1"/>
</dbReference>
<dbReference type="SUPFAM" id="SSF49785">
    <property type="entry name" value="Galactose-binding domain-like"/>
    <property type="match status" value="1"/>
</dbReference>
<dbReference type="InterPro" id="IPR017853">
    <property type="entry name" value="GH"/>
</dbReference>
<evidence type="ECO:0008006" key="10">
    <source>
        <dbReference type="Google" id="ProtNLM"/>
    </source>
</evidence>
<sequence>MGHLKLAFSALAVLTAKALAQDAQITVIGDNGLASGWDNWGWETTGFSTAYTGAPASPNGKPVVMGTVKQWGAISLHSNNNDFYGAKTLRLNIAADESPNFLVFLQDASGAESVKVNTKDICEPWAASQYAACTLDLSAIPEGTWNRVNFQNADSPNAIYLTDAYLSAVSKPPYVVPDTFPKYPANEDWCQDVAPSADHTCAQQASWGKCNITENPWMNGYCTKTCGSCPAYAPRNQTWKLSTSLYDKAANKETRQLYDALRFAFGRKIMSGQAEQADTAQDRDGEFKYVKNLTGSTPAGVSDFYTAKTDFDIVKAVTNGTDENRLAIRDIGIVIQKMKLLEKAGVPVIFRPLHEPNGGWFWWGAKGPAAYLKLWDIIQSEFKKARIHNVIWLHNFAGAPDVAWYPGNDKVDMVSTDRYSAPGVYDVYPSDFYRLKYITGASKIQVMAENGALPDPDLMVQTGALWGYFATWNGDYIRNQKQNSHAEIIKVYQHDVVFNLEDVQSLVEMGVLPAAPKKRSANIQYILLQDKGLLKLIRYLADIAGDLAKYVSGQS</sequence>
<dbReference type="Proteomes" id="UP001212841">
    <property type="component" value="Unassembled WGS sequence"/>
</dbReference>
<dbReference type="Gene3D" id="3.20.20.80">
    <property type="entry name" value="Glycosidases"/>
    <property type="match status" value="2"/>
</dbReference>
<protein>
    <recommendedName>
        <fullName evidence="10">Mannan endo-1,4-beta-mannosidase</fullName>
    </recommendedName>
</protein>
<dbReference type="GO" id="GO:0006080">
    <property type="term" value="P:substituted mannan metabolic process"/>
    <property type="evidence" value="ECO:0007669"/>
    <property type="project" value="InterPro"/>
</dbReference>
<name>A0AAD5X3N9_9FUNG</name>
<evidence type="ECO:0000256" key="4">
    <source>
        <dbReference type="PROSITE-ProRule" id="PRU01100"/>
    </source>
</evidence>
<dbReference type="PANTHER" id="PTHR40079">
    <property type="entry name" value="MANNAN ENDO-1,4-BETA-MANNOSIDASE E-RELATED"/>
    <property type="match status" value="1"/>
</dbReference>
<dbReference type="AlphaFoldDB" id="A0AAD5X3N9"/>
<dbReference type="InterPro" id="IPR022790">
    <property type="entry name" value="GH26_dom"/>
</dbReference>
<feature type="signal peptide" evidence="5">
    <location>
        <begin position="1"/>
        <end position="20"/>
    </location>
</feature>
<dbReference type="SUPFAM" id="SSF51445">
    <property type="entry name" value="(Trans)glycosidases"/>
    <property type="match status" value="1"/>
</dbReference>
<keyword evidence="9" id="KW-1185">Reference proteome</keyword>
<dbReference type="EMBL" id="JADGJD010000107">
    <property type="protein sequence ID" value="KAJ3054896.1"/>
    <property type="molecule type" value="Genomic_DNA"/>
</dbReference>
<evidence type="ECO:0000313" key="8">
    <source>
        <dbReference type="EMBL" id="KAJ3054896.1"/>
    </source>
</evidence>
<evidence type="ECO:0000256" key="3">
    <source>
        <dbReference type="ARBA" id="ARBA00023295"/>
    </source>
</evidence>
<keyword evidence="3 4" id="KW-0326">Glycosidase</keyword>
<feature type="chain" id="PRO_5041992469" description="Mannan endo-1,4-beta-mannosidase" evidence="5">
    <location>
        <begin position="21"/>
        <end position="555"/>
    </location>
</feature>
<gene>
    <name evidence="8" type="ORF">HK097_000413</name>
</gene>
<dbReference type="PROSITE" id="PS51764">
    <property type="entry name" value="GH26"/>
    <property type="match status" value="1"/>
</dbReference>
<evidence type="ECO:0000256" key="2">
    <source>
        <dbReference type="ARBA" id="ARBA00022801"/>
    </source>
</evidence>
<feature type="domain" description="GH26" evidence="7">
    <location>
        <begin position="213"/>
        <end position="501"/>
    </location>
</feature>
<evidence type="ECO:0000256" key="5">
    <source>
        <dbReference type="SAM" id="SignalP"/>
    </source>
</evidence>
<evidence type="ECO:0000256" key="1">
    <source>
        <dbReference type="ARBA" id="ARBA00007754"/>
    </source>
</evidence>
<dbReference type="InterPro" id="IPR008979">
    <property type="entry name" value="Galactose-bd-like_sf"/>
</dbReference>
<comment type="caution">
    <text evidence="8">The sequence shown here is derived from an EMBL/GenBank/DDBJ whole genome shotgun (WGS) entry which is preliminary data.</text>
</comment>
<dbReference type="PRINTS" id="PR00739">
    <property type="entry name" value="GLHYDRLASE26"/>
</dbReference>
<dbReference type="Gene3D" id="2.60.120.430">
    <property type="entry name" value="Galactose-binding lectin"/>
    <property type="match status" value="1"/>
</dbReference>
<dbReference type="PANTHER" id="PTHR40079:SF4">
    <property type="entry name" value="GH26 DOMAIN-CONTAINING PROTEIN-RELATED"/>
    <property type="match status" value="1"/>
</dbReference>
<feature type="active site" description="Nucleophile" evidence="4">
    <location>
        <position position="449"/>
    </location>
</feature>
<dbReference type="Pfam" id="PF02156">
    <property type="entry name" value="Glyco_hydro_26"/>
    <property type="match status" value="1"/>
</dbReference>
<accession>A0AAD5X3N9</accession>
<proteinExistence type="inferred from homology"/>
<evidence type="ECO:0000259" key="6">
    <source>
        <dbReference type="PROSITE" id="PS51670"/>
    </source>
</evidence>
<dbReference type="InterPro" id="IPR000805">
    <property type="entry name" value="Glyco_hydro_26"/>
</dbReference>
<keyword evidence="2 4" id="KW-0378">Hydrolase</keyword>
<feature type="domain" description="ShKT" evidence="6">
    <location>
        <begin position="190"/>
        <end position="229"/>
    </location>
</feature>
<keyword evidence="5" id="KW-0732">Signal</keyword>
<reference evidence="8" key="1">
    <citation type="submission" date="2020-05" db="EMBL/GenBank/DDBJ databases">
        <title>Phylogenomic resolution of chytrid fungi.</title>
        <authorList>
            <person name="Stajich J.E."/>
            <person name="Amses K."/>
            <person name="Simmons R."/>
            <person name="Seto K."/>
            <person name="Myers J."/>
            <person name="Bonds A."/>
            <person name="Quandt C.A."/>
            <person name="Barry K."/>
            <person name="Liu P."/>
            <person name="Grigoriev I."/>
            <person name="Longcore J.E."/>
            <person name="James T.Y."/>
        </authorList>
    </citation>
    <scope>NUCLEOTIDE SEQUENCE</scope>
    <source>
        <strain evidence="8">JEL0318</strain>
    </source>
</reference>
<dbReference type="GO" id="GO:0016985">
    <property type="term" value="F:mannan endo-1,4-beta-mannosidase activity"/>
    <property type="evidence" value="ECO:0007669"/>
    <property type="project" value="InterPro"/>
</dbReference>
<evidence type="ECO:0000313" key="9">
    <source>
        <dbReference type="Proteomes" id="UP001212841"/>
    </source>
</evidence>
<feature type="active site" description="Proton donor" evidence="4">
    <location>
        <position position="355"/>
    </location>
</feature>
<dbReference type="InterPro" id="IPR003582">
    <property type="entry name" value="ShKT_dom"/>
</dbReference>
<evidence type="ECO:0000259" key="7">
    <source>
        <dbReference type="PROSITE" id="PS51764"/>
    </source>
</evidence>
<organism evidence="8 9">
    <name type="scientific">Rhizophlyctis rosea</name>
    <dbReference type="NCBI Taxonomy" id="64517"/>
    <lineage>
        <taxon>Eukaryota</taxon>
        <taxon>Fungi</taxon>
        <taxon>Fungi incertae sedis</taxon>
        <taxon>Chytridiomycota</taxon>
        <taxon>Chytridiomycota incertae sedis</taxon>
        <taxon>Chytridiomycetes</taxon>
        <taxon>Rhizophlyctidales</taxon>
        <taxon>Rhizophlyctidaceae</taxon>
        <taxon>Rhizophlyctis</taxon>
    </lineage>
</organism>
<comment type="similarity">
    <text evidence="1 4">Belongs to the glycosyl hydrolase 26 family.</text>
</comment>